<dbReference type="Gene3D" id="2.170.130.10">
    <property type="entry name" value="TonB-dependent receptor, plug domain"/>
    <property type="match status" value="1"/>
</dbReference>
<dbReference type="PANTHER" id="PTHR30069:SF29">
    <property type="entry name" value="HEMOGLOBIN AND HEMOGLOBIN-HAPTOGLOBIN-BINDING PROTEIN 1-RELATED"/>
    <property type="match status" value="1"/>
</dbReference>
<dbReference type="InterPro" id="IPR023997">
    <property type="entry name" value="TonB-dep_OMP_SusC/RagA_CS"/>
</dbReference>
<dbReference type="Proteomes" id="UP000787419">
    <property type="component" value="Unassembled WGS sequence"/>
</dbReference>
<keyword evidence="2" id="KW-0812">Transmembrane</keyword>
<dbReference type="PANTHER" id="PTHR30069">
    <property type="entry name" value="TONB-DEPENDENT OUTER MEMBRANE RECEPTOR"/>
    <property type="match status" value="1"/>
</dbReference>
<evidence type="ECO:0000256" key="3">
    <source>
        <dbReference type="SAM" id="SignalP"/>
    </source>
</evidence>
<organism evidence="5 6">
    <name type="scientific">Prevotella nigrescens</name>
    <dbReference type="NCBI Taxonomy" id="28133"/>
    <lineage>
        <taxon>Bacteria</taxon>
        <taxon>Pseudomonadati</taxon>
        <taxon>Bacteroidota</taxon>
        <taxon>Bacteroidia</taxon>
        <taxon>Bacteroidales</taxon>
        <taxon>Prevotellaceae</taxon>
        <taxon>Prevotella</taxon>
    </lineage>
</organism>
<keyword evidence="2" id="KW-1134">Transmembrane beta strand</keyword>
<dbReference type="GeneID" id="67365905"/>
<reference evidence="5" key="1">
    <citation type="submission" date="2020-04" db="EMBL/GenBank/DDBJ databases">
        <title>Deep metagenomics examines the oral microbiome during advanced dental caries in children, revealing novel taxa and co-occurrences with host molecules.</title>
        <authorList>
            <person name="Baker J.L."/>
            <person name="Morton J.T."/>
            <person name="Dinis M."/>
            <person name="Alvarez R."/>
            <person name="Tran N.C."/>
            <person name="Knight R."/>
            <person name="Edlund A."/>
        </authorList>
    </citation>
    <scope>NUCLEOTIDE SEQUENCE</scope>
    <source>
        <strain evidence="5">JCVI_32_bin.50</strain>
    </source>
</reference>
<comment type="caution">
    <text evidence="5">The sequence shown here is derived from an EMBL/GenBank/DDBJ whole genome shotgun (WGS) entry which is preliminary data.</text>
</comment>
<feature type="chain" id="PRO_5038561223" evidence="3">
    <location>
        <begin position="22"/>
        <end position="1001"/>
    </location>
</feature>
<evidence type="ECO:0000256" key="1">
    <source>
        <dbReference type="ARBA" id="ARBA00022729"/>
    </source>
</evidence>
<comment type="similarity">
    <text evidence="2">Belongs to the TonB-dependent receptor family.</text>
</comment>
<name>A0A9D5WWA9_9BACT</name>
<dbReference type="GO" id="GO:0009279">
    <property type="term" value="C:cell outer membrane"/>
    <property type="evidence" value="ECO:0007669"/>
    <property type="project" value="UniProtKB-SubCell"/>
</dbReference>
<evidence type="ECO:0000313" key="5">
    <source>
        <dbReference type="EMBL" id="MBF1447128.1"/>
    </source>
</evidence>
<dbReference type="Gene3D" id="2.60.40.1120">
    <property type="entry name" value="Carboxypeptidase-like, regulatory domain"/>
    <property type="match status" value="1"/>
</dbReference>
<evidence type="ECO:0000256" key="2">
    <source>
        <dbReference type="PROSITE-ProRule" id="PRU01360"/>
    </source>
</evidence>
<dbReference type="InterPro" id="IPR037066">
    <property type="entry name" value="Plug_dom_sf"/>
</dbReference>
<dbReference type="SUPFAM" id="SSF56935">
    <property type="entry name" value="Porins"/>
    <property type="match status" value="1"/>
</dbReference>
<keyword evidence="2" id="KW-0998">Cell outer membrane</keyword>
<dbReference type="RefSeq" id="WP_004362790.1">
    <property type="nucleotide sequence ID" value="NZ_CAJZDG010000074.1"/>
</dbReference>
<dbReference type="NCBIfam" id="TIGR04056">
    <property type="entry name" value="OMP_RagA_SusC"/>
    <property type="match status" value="1"/>
</dbReference>
<feature type="signal peptide" evidence="3">
    <location>
        <begin position="1"/>
        <end position="21"/>
    </location>
</feature>
<keyword evidence="1 3" id="KW-0732">Signal</keyword>
<dbReference type="GO" id="GO:0044718">
    <property type="term" value="P:siderophore transmembrane transport"/>
    <property type="evidence" value="ECO:0007669"/>
    <property type="project" value="TreeGrafter"/>
</dbReference>
<dbReference type="Pfam" id="PF13715">
    <property type="entry name" value="CarbopepD_reg_2"/>
    <property type="match status" value="1"/>
</dbReference>
<dbReference type="AlphaFoldDB" id="A0A9D5WWA9"/>
<dbReference type="InterPro" id="IPR023996">
    <property type="entry name" value="TonB-dep_OMP_SusC/RagA"/>
</dbReference>
<sequence length="1001" mass="111886">MKKRLTMFLACLFLSLGMAMAQTHVTGVVISAEDNQPVIGAFVKVLGTSDGTQTDLDGKFELNVPAGAMLEFSYVGMNPKKVKAAANMHVVLESDNKTMQEVVVVGYGSAKKIGSITGSITTVNADKLKNAPSSSALDALQGQVAGLNVLSSSGEAGDNAVSMNIHGKGSIGASSTPLYVIDGIPSSSRAIMAMNPNDIKNISVLKDASATSIYGSRAANGVIYVTTKNGSFNSKARITFRSQFGISTPADKRLYHNMMNASELREFWGKLGYTKEDIDKAYTWKDRDGNEHVYNGDTRWWNHTMQFNNPQTQNDLSIEGGSDRISYMVGAGQFHQRGAAIGNFYDRYNFRSNLSARPKDWMRMGINVAFSYDKKQRNANFGNSEGNAQYTSGGLSFLLSPLYPAIDPATGKDYAKKYPGVNMTNPYYAQKNSPDVYERYGVLANAFIELEPIKNLKIRSRLGSDMYFILDNWKTNASYEFSSHGGVRGKSSTFGYSNTITNTIEYSFNLNDDHHFTVLGGQEGVKNNYDYFYAQSTGQIDDHLMLLQNGKKESYGMGEEGSESRFLSFLGRIDYDYANRYFLDFSLRNDASSRFGANHKNAAFWAAGVLWKIKNEAFMNEYKWIDDLNFKVSYGTQGNSSIGDYGSLGLIGATTNYDTNASWVYAQHPNPELTWEKQKMFSVTLDGKLFHRLDFELMYYIRKTTNMLMGVPYPYTTGYSSLVRNVGGLQNSGIDVKLGYDILRGRDYYLRAGINFNYNNDKVTELFQGRQRWEIANTLVAYVVGKPVMYYLPIWAGVNPADGSPQWYLPGKNIDETTKDKSRVTSNFDETALTQNSGHRRYAPFNGGFNISAGWKGLTLSADFAVVLGKYLVNNDMYFYANFAAVQTSYNQHKMVNDFWREDNKNAKFPDWRKGYGMHFDSHLLENASFMRLKSLQIGYVLPKSLLAWQNVVEGLKFTFTGRNLFTITDYTGIDPEIDANVSLGRLGNTRQILFGVEVTF</sequence>
<dbReference type="InterPro" id="IPR039426">
    <property type="entry name" value="TonB-dep_rcpt-like"/>
</dbReference>
<dbReference type="InterPro" id="IPR008969">
    <property type="entry name" value="CarboxyPept-like_regulatory"/>
</dbReference>
<proteinExistence type="inferred from homology"/>
<dbReference type="SUPFAM" id="SSF49464">
    <property type="entry name" value="Carboxypeptidase regulatory domain-like"/>
    <property type="match status" value="1"/>
</dbReference>
<gene>
    <name evidence="5" type="ORF">HXN55_07090</name>
</gene>
<dbReference type="Pfam" id="PF07715">
    <property type="entry name" value="Plug"/>
    <property type="match status" value="1"/>
</dbReference>
<dbReference type="EMBL" id="JABZTM010000070">
    <property type="protein sequence ID" value="MBF1447128.1"/>
    <property type="molecule type" value="Genomic_DNA"/>
</dbReference>
<dbReference type="PROSITE" id="PS52016">
    <property type="entry name" value="TONB_DEPENDENT_REC_3"/>
    <property type="match status" value="1"/>
</dbReference>
<evidence type="ECO:0000259" key="4">
    <source>
        <dbReference type="Pfam" id="PF07715"/>
    </source>
</evidence>
<feature type="domain" description="TonB-dependent receptor plug" evidence="4">
    <location>
        <begin position="115"/>
        <end position="222"/>
    </location>
</feature>
<accession>A0A9D5WWA9</accession>
<dbReference type="NCBIfam" id="TIGR04057">
    <property type="entry name" value="SusC_RagA_signa"/>
    <property type="match status" value="1"/>
</dbReference>
<keyword evidence="2" id="KW-0472">Membrane</keyword>
<dbReference type="GO" id="GO:0015344">
    <property type="term" value="F:siderophore uptake transmembrane transporter activity"/>
    <property type="evidence" value="ECO:0007669"/>
    <property type="project" value="TreeGrafter"/>
</dbReference>
<comment type="subcellular location">
    <subcellularLocation>
        <location evidence="2">Cell outer membrane</location>
        <topology evidence="2">Multi-pass membrane protein</topology>
    </subcellularLocation>
</comment>
<keyword evidence="2" id="KW-0813">Transport</keyword>
<protein>
    <submittedName>
        <fullName evidence="5">SusC/RagA family TonB-linked outer membrane protein</fullName>
    </submittedName>
</protein>
<dbReference type="InterPro" id="IPR012910">
    <property type="entry name" value="Plug_dom"/>
</dbReference>
<evidence type="ECO:0000313" key="6">
    <source>
        <dbReference type="Proteomes" id="UP000787419"/>
    </source>
</evidence>